<accession>A0A8C5MRJ0</accession>
<dbReference type="Gene3D" id="3.40.720.10">
    <property type="entry name" value="Alkaline Phosphatase, subunit A"/>
    <property type="match status" value="1"/>
</dbReference>
<keyword evidence="1" id="KW-1133">Transmembrane helix</keyword>
<dbReference type="SUPFAM" id="SSF53649">
    <property type="entry name" value="Alkaline phosphatase-like"/>
    <property type="match status" value="1"/>
</dbReference>
<name>A0A8C5MRJ0_9ANUR</name>
<feature type="chain" id="PRO_5034026984" evidence="2">
    <location>
        <begin position="20"/>
        <end position="478"/>
    </location>
</feature>
<dbReference type="CDD" id="cd16018">
    <property type="entry name" value="Enpp"/>
    <property type="match status" value="1"/>
</dbReference>
<dbReference type="PANTHER" id="PTHR10151">
    <property type="entry name" value="ECTONUCLEOTIDE PYROPHOSPHATASE/PHOSPHODIESTERASE"/>
    <property type="match status" value="1"/>
</dbReference>
<keyword evidence="1" id="KW-0812">Transmembrane</keyword>
<dbReference type="AlphaFoldDB" id="A0A8C5MRJ0"/>
<reference evidence="3" key="1">
    <citation type="submission" date="2025-08" db="UniProtKB">
        <authorList>
            <consortium name="Ensembl"/>
        </authorList>
    </citation>
    <scope>IDENTIFICATION</scope>
</reference>
<keyword evidence="1" id="KW-0472">Membrane</keyword>
<dbReference type="Proteomes" id="UP000694569">
    <property type="component" value="Unplaced"/>
</dbReference>
<dbReference type="InterPro" id="IPR002591">
    <property type="entry name" value="Phosphodiest/P_Trfase"/>
</dbReference>
<organism evidence="3 4">
    <name type="scientific">Leptobrachium leishanense</name>
    <name type="common">Leishan spiny toad</name>
    <dbReference type="NCBI Taxonomy" id="445787"/>
    <lineage>
        <taxon>Eukaryota</taxon>
        <taxon>Metazoa</taxon>
        <taxon>Chordata</taxon>
        <taxon>Craniata</taxon>
        <taxon>Vertebrata</taxon>
        <taxon>Euteleostomi</taxon>
        <taxon>Amphibia</taxon>
        <taxon>Batrachia</taxon>
        <taxon>Anura</taxon>
        <taxon>Pelobatoidea</taxon>
        <taxon>Megophryidae</taxon>
        <taxon>Leptobrachium</taxon>
    </lineage>
</organism>
<dbReference type="Pfam" id="PF01663">
    <property type="entry name" value="Phosphodiest"/>
    <property type="match status" value="1"/>
</dbReference>
<dbReference type="Gene3D" id="3.30.1360.180">
    <property type="match status" value="1"/>
</dbReference>
<dbReference type="PANTHER" id="PTHR10151:SF63">
    <property type="entry name" value="ECTONUCLEOTIDE PYROPHOSPHATASE_PHOSPHODIESTERASE FAMILY MEMBER 7"/>
    <property type="match status" value="1"/>
</dbReference>
<dbReference type="OrthoDB" id="415411at2759"/>
<dbReference type="Ensembl" id="ENSLLET00000018215.1">
    <property type="protein sequence ID" value="ENSLLEP00000017542.1"/>
    <property type="gene ID" value="ENSLLEG00000011167.1"/>
</dbReference>
<proteinExistence type="predicted"/>
<feature type="signal peptide" evidence="2">
    <location>
        <begin position="1"/>
        <end position="19"/>
    </location>
</feature>
<evidence type="ECO:0000256" key="1">
    <source>
        <dbReference type="SAM" id="Phobius"/>
    </source>
</evidence>
<protein>
    <submittedName>
        <fullName evidence="3">Ectonucleotide pyrophosphatase/phosphodiesterase 7</fullName>
    </submittedName>
</protein>
<reference evidence="3" key="2">
    <citation type="submission" date="2025-09" db="UniProtKB">
        <authorList>
            <consortium name="Ensembl"/>
        </authorList>
    </citation>
    <scope>IDENTIFICATION</scope>
</reference>
<evidence type="ECO:0000313" key="4">
    <source>
        <dbReference type="Proteomes" id="UP000694569"/>
    </source>
</evidence>
<dbReference type="GeneTree" id="ENSGT00940000159339"/>
<keyword evidence="2" id="KW-0732">Signal</keyword>
<sequence>MKTLVLCVILSILFAQGHLAPANGRGKATNKLLLISFDGFRWNYDQDVDTPNLDTMARDGVKAEYMTPAYITITSPCHFTLVTGRYIENHGVIHNMYFNTTTGEKQTYLPTQGISMWWDNGTLPIWITAQRQGFKVGSLFFPGGNATYGGEEVKVKKVESRGHKYDNETEWRENVETVMRWFAEDDLDFVALYFGEPDGVGHLYGPETQERKDMVSQVDRTVGYIRSRVQHYALESRLNIIIIADHGMTTVVKGSEEILLRNVSGFFFTDLQFQLLDYGPTALLVPKEGKLEEVYQALKGSHPKLNIYKKSELPSRMHYSKHDRITPLVLYGDPGYVIHGLAKFQFNNGEHGFDNEVMDMKTIFRAVGPAFKKGLLVKPFESVHVYALMCQLLGIVPETHDGSLEVTRDMLVTSSAGSSETESSLPDSLFHATIGLTAVLGFIVLVFIIFTITTAVKRHKRRKRAVESLAVEVKQEAF</sequence>
<keyword evidence="4" id="KW-1185">Reference proteome</keyword>
<evidence type="ECO:0000256" key="2">
    <source>
        <dbReference type="SAM" id="SignalP"/>
    </source>
</evidence>
<dbReference type="InterPro" id="IPR017850">
    <property type="entry name" value="Alkaline_phosphatase_core_sf"/>
</dbReference>
<gene>
    <name evidence="3" type="primary">ENPP7</name>
</gene>
<feature type="transmembrane region" description="Helical" evidence="1">
    <location>
        <begin position="429"/>
        <end position="456"/>
    </location>
</feature>
<evidence type="ECO:0000313" key="3">
    <source>
        <dbReference type="Ensembl" id="ENSLLEP00000017542.1"/>
    </source>
</evidence>